<feature type="transmembrane region" description="Helical" evidence="3">
    <location>
        <begin position="357"/>
        <end position="380"/>
    </location>
</feature>
<dbReference type="OrthoDB" id="10016898at2759"/>
<dbReference type="InterPro" id="IPR020846">
    <property type="entry name" value="MFS_dom"/>
</dbReference>
<keyword evidence="3" id="KW-0812">Transmembrane</keyword>
<sequence length="501" mass="56512">MSIRSEFNENRRGWIVFISVVFITITRAGFYYSFGIIVAKLTEEFNESVALTSWVGIGAIAITNTFSFVPTLVIRRLGRCGYRVCGIVGTVLEGIGLFSTSCMQKVPHMFFTYTILFGVGSCFVNMASNLIVTAFFPRGHKRHVFATTSVYCGYAIASLIYNPLTNTVVEGLSWRVAFQAQATLVILVGVAGSWTFVPNNEDKESKPLNADQHFNHTTDVETSTKQQQHYRHHQEQQQQHQQQPHENLQQDESNSMKSNARAFLKLDVVCWLVAAYFNAISYFTPFFILPHYMKKKNLTTFNISLIMMMLSLSECLIYLVTSLPGDLLAGKLIYVHITASSLLCLLNYLWSLLDANYGMILALAMSEGLLIALNCVYVYACSAEVTDINIEIAWSVTNIFSGFGVITAPLFSGFIYDLTLSYYGVFFMMSSVTLVSSILYCSIPLIKSCGNNNNNKNNKNMDNNNNSNYGYHDINNDSTDNDYYNNNDAVSEKRRRWLCWL</sequence>
<evidence type="ECO:0000256" key="2">
    <source>
        <dbReference type="SAM" id="MobiDB-lite"/>
    </source>
</evidence>
<dbReference type="EMBL" id="KB096275">
    <property type="protein sequence ID" value="ESO07038.1"/>
    <property type="molecule type" value="Genomic_DNA"/>
</dbReference>
<feature type="transmembrane region" description="Helical" evidence="3">
    <location>
        <begin position="392"/>
        <end position="416"/>
    </location>
</feature>
<dbReference type="eggNOG" id="KOG2504">
    <property type="taxonomic scope" value="Eukaryota"/>
</dbReference>
<feature type="transmembrane region" description="Helical" evidence="3">
    <location>
        <begin position="80"/>
        <end position="98"/>
    </location>
</feature>
<reference evidence="6" key="3">
    <citation type="submission" date="2015-06" db="UniProtKB">
        <authorList>
            <consortium name="EnsemblMetazoa"/>
        </authorList>
    </citation>
    <scope>IDENTIFICATION</scope>
</reference>
<dbReference type="KEGG" id="hro:HELRODRAFT_185490"/>
<feature type="transmembrane region" description="Helical" evidence="3">
    <location>
        <begin position="332"/>
        <end position="351"/>
    </location>
</feature>
<dbReference type="InterPro" id="IPR050327">
    <property type="entry name" value="Proton-linked_MCT"/>
</dbReference>
<dbReference type="PROSITE" id="PS50850">
    <property type="entry name" value="MFS"/>
    <property type="match status" value="1"/>
</dbReference>
<dbReference type="InterPro" id="IPR036259">
    <property type="entry name" value="MFS_trans_sf"/>
</dbReference>
<dbReference type="Pfam" id="PF07690">
    <property type="entry name" value="MFS_1"/>
    <property type="match status" value="1"/>
</dbReference>
<protein>
    <recommendedName>
        <fullName evidence="4">Major facilitator superfamily (MFS) profile domain-containing protein</fullName>
    </recommendedName>
</protein>
<proteinExistence type="predicted"/>
<feature type="transmembrane region" description="Helical" evidence="3">
    <location>
        <begin position="110"/>
        <end position="132"/>
    </location>
</feature>
<feature type="transmembrane region" description="Helical" evidence="3">
    <location>
        <begin position="301"/>
        <end position="320"/>
    </location>
</feature>
<feature type="domain" description="Major facilitator superfamily (MFS) profile" evidence="4">
    <location>
        <begin position="15"/>
        <end position="448"/>
    </location>
</feature>
<dbReference type="PANTHER" id="PTHR11360:SF251">
    <property type="entry name" value="MAJOR FACILITATOR SUPERFAMILY (MFS) PROFILE DOMAIN-CONTAINING PROTEIN"/>
    <property type="match status" value="1"/>
</dbReference>
<dbReference type="GO" id="GO:0022857">
    <property type="term" value="F:transmembrane transporter activity"/>
    <property type="evidence" value="ECO:0000318"/>
    <property type="project" value="GO_Central"/>
</dbReference>
<evidence type="ECO:0000256" key="1">
    <source>
        <dbReference type="ARBA" id="ARBA00004141"/>
    </source>
</evidence>
<dbReference type="GO" id="GO:0005886">
    <property type="term" value="C:plasma membrane"/>
    <property type="evidence" value="ECO:0000318"/>
    <property type="project" value="GO_Central"/>
</dbReference>
<dbReference type="RefSeq" id="XP_009015134.1">
    <property type="nucleotide sequence ID" value="XM_009016886.1"/>
</dbReference>
<dbReference type="Proteomes" id="UP000015101">
    <property type="component" value="Unassembled WGS sequence"/>
</dbReference>
<dbReference type="PANTHER" id="PTHR11360">
    <property type="entry name" value="MONOCARBOXYLATE TRANSPORTER"/>
    <property type="match status" value="1"/>
</dbReference>
<accession>T1FMW0</accession>
<evidence type="ECO:0000313" key="7">
    <source>
        <dbReference type="Proteomes" id="UP000015101"/>
    </source>
</evidence>
<keyword evidence="3" id="KW-1133">Transmembrane helix</keyword>
<dbReference type="HOGENOM" id="CLU_544319_0_0_1"/>
<dbReference type="EMBL" id="AMQM01003776">
    <property type="status" value="NOT_ANNOTATED_CDS"/>
    <property type="molecule type" value="Genomic_DNA"/>
</dbReference>
<evidence type="ECO:0000259" key="4">
    <source>
        <dbReference type="PROSITE" id="PS50850"/>
    </source>
</evidence>
<dbReference type="InParanoid" id="T1FMW0"/>
<evidence type="ECO:0000313" key="5">
    <source>
        <dbReference type="EMBL" id="ESO07038.1"/>
    </source>
</evidence>
<evidence type="ECO:0000313" key="6">
    <source>
        <dbReference type="EnsemblMetazoa" id="HelroP185490"/>
    </source>
</evidence>
<dbReference type="GeneID" id="20210159"/>
<feature type="region of interest" description="Disordered" evidence="2">
    <location>
        <begin position="218"/>
        <end position="252"/>
    </location>
</feature>
<dbReference type="Gene3D" id="1.20.1250.20">
    <property type="entry name" value="MFS general substrate transporter like domains"/>
    <property type="match status" value="1"/>
</dbReference>
<feature type="transmembrane region" description="Helical" evidence="3">
    <location>
        <begin position="12"/>
        <end position="34"/>
    </location>
</feature>
<dbReference type="AlphaFoldDB" id="T1FMW0"/>
<keyword evidence="7" id="KW-1185">Reference proteome</keyword>
<dbReference type="CTD" id="20210159"/>
<gene>
    <name evidence="6" type="primary">20210159</name>
    <name evidence="5" type="ORF">HELRODRAFT_185490</name>
</gene>
<evidence type="ECO:0000256" key="3">
    <source>
        <dbReference type="SAM" id="Phobius"/>
    </source>
</evidence>
<organism evidence="6 7">
    <name type="scientific">Helobdella robusta</name>
    <name type="common">Californian leech</name>
    <dbReference type="NCBI Taxonomy" id="6412"/>
    <lineage>
        <taxon>Eukaryota</taxon>
        <taxon>Metazoa</taxon>
        <taxon>Spiralia</taxon>
        <taxon>Lophotrochozoa</taxon>
        <taxon>Annelida</taxon>
        <taxon>Clitellata</taxon>
        <taxon>Hirudinea</taxon>
        <taxon>Rhynchobdellida</taxon>
        <taxon>Glossiphoniidae</taxon>
        <taxon>Helobdella</taxon>
    </lineage>
</organism>
<reference evidence="7" key="1">
    <citation type="submission" date="2012-12" db="EMBL/GenBank/DDBJ databases">
        <authorList>
            <person name="Hellsten U."/>
            <person name="Grimwood J."/>
            <person name="Chapman J.A."/>
            <person name="Shapiro H."/>
            <person name="Aerts A."/>
            <person name="Otillar R.P."/>
            <person name="Terry A.Y."/>
            <person name="Boore J.L."/>
            <person name="Simakov O."/>
            <person name="Marletaz F."/>
            <person name="Cho S.-J."/>
            <person name="Edsinger-Gonzales E."/>
            <person name="Havlak P."/>
            <person name="Kuo D.-H."/>
            <person name="Larsson T."/>
            <person name="Lv J."/>
            <person name="Arendt D."/>
            <person name="Savage R."/>
            <person name="Osoegawa K."/>
            <person name="de Jong P."/>
            <person name="Lindberg D.R."/>
            <person name="Seaver E.C."/>
            <person name="Weisblat D.A."/>
            <person name="Putnam N.H."/>
            <person name="Grigoriev I.V."/>
            <person name="Rokhsar D.S."/>
        </authorList>
    </citation>
    <scope>NUCLEOTIDE SEQUENCE</scope>
</reference>
<dbReference type="SUPFAM" id="SSF103473">
    <property type="entry name" value="MFS general substrate transporter"/>
    <property type="match status" value="1"/>
</dbReference>
<reference evidence="5 7" key="2">
    <citation type="journal article" date="2013" name="Nature">
        <title>Insights into bilaterian evolution from three spiralian genomes.</title>
        <authorList>
            <person name="Simakov O."/>
            <person name="Marletaz F."/>
            <person name="Cho S.J."/>
            <person name="Edsinger-Gonzales E."/>
            <person name="Havlak P."/>
            <person name="Hellsten U."/>
            <person name="Kuo D.H."/>
            <person name="Larsson T."/>
            <person name="Lv J."/>
            <person name="Arendt D."/>
            <person name="Savage R."/>
            <person name="Osoegawa K."/>
            <person name="de Jong P."/>
            <person name="Grimwood J."/>
            <person name="Chapman J.A."/>
            <person name="Shapiro H."/>
            <person name="Aerts A."/>
            <person name="Otillar R.P."/>
            <person name="Terry A.Y."/>
            <person name="Boore J.L."/>
            <person name="Grigoriev I.V."/>
            <person name="Lindberg D.R."/>
            <person name="Seaver E.C."/>
            <person name="Weisblat D.A."/>
            <person name="Putnam N.H."/>
            <person name="Rokhsar D.S."/>
        </authorList>
    </citation>
    <scope>NUCLEOTIDE SEQUENCE</scope>
</reference>
<feature type="transmembrane region" description="Helical" evidence="3">
    <location>
        <begin position="144"/>
        <end position="164"/>
    </location>
</feature>
<feature type="transmembrane region" description="Helical" evidence="3">
    <location>
        <begin position="54"/>
        <end position="73"/>
    </location>
</feature>
<keyword evidence="3" id="KW-0472">Membrane</keyword>
<dbReference type="OMA" id="YVHITAS"/>
<comment type="subcellular location">
    <subcellularLocation>
        <location evidence="1">Membrane</location>
        <topology evidence="1">Multi-pass membrane protein</topology>
    </subcellularLocation>
</comment>
<dbReference type="EnsemblMetazoa" id="HelroT185490">
    <property type="protein sequence ID" value="HelroP185490"/>
    <property type="gene ID" value="HelroG185490"/>
</dbReference>
<name>T1FMW0_HELRO</name>
<feature type="transmembrane region" description="Helical" evidence="3">
    <location>
        <begin position="422"/>
        <end position="446"/>
    </location>
</feature>
<dbReference type="InterPro" id="IPR011701">
    <property type="entry name" value="MFS"/>
</dbReference>
<feature type="compositionally biased region" description="Low complexity" evidence="2">
    <location>
        <begin position="236"/>
        <end position="247"/>
    </location>
</feature>
<feature type="transmembrane region" description="Helical" evidence="3">
    <location>
        <begin position="176"/>
        <end position="197"/>
    </location>
</feature>
<feature type="transmembrane region" description="Helical" evidence="3">
    <location>
        <begin position="266"/>
        <end position="289"/>
    </location>
</feature>